<dbReference type="InterPro" id="IPR049948">
    <property type="entry name" value="Cu_Am_ox_TPQ-bd"/>
</dbReference>
<dbReference type="PRINTS" id="PR00766">
    <property type="entry name" value="CUDAOXIDASE"/>
</dbReference>
<dbReference type="PANTHER" id="PTHR10638">
    <property type="entry name" value="COPPER AMINE OXIDASE"/>
    <property type="match status" value="1"/>
</dbReference>
<evidence type="ECO:0000256" key="2">
    <source>
        <dbReference type="ARBA" id="ARBA00022723"/>
    </source>
</evidence>
<proteinExistence type="inferred from homology"/>
<dbReference type="InterPro" id="IPR015798">
    <property type="entry name" value="Cu_amine_oxidase_C"/>
</dbReference>
<keyword evidence="9" id="KW-0812">Transmembrane</keyword>
<dbReference type="InterPro" id="IPR000269">
    <property type="entry name" value="Cu_amine_oxidase"/>
</dbReference>
<dbReference type="PANTHER" id="PTHR10638:SF20">
    <property type="entry name" value="AMINE OXIDASE"/>
    <property type="match status" value="1"/>
</dbReference>
<dbReference type="EC" id="1.4.3.-" evidence="8"/>
<dbReference type="Proteomes" id="UP000085678">
    <property type="component" value="Unplaced"/>
</dbReference>
<comment type="similarity">
    <text evidence="1 8">Belongs to the copper/topaquinone oxidase family.</text>
</comment>
<feature type="transmembrane region" description="Helical" evidence="9">
    <location>
        <begin position="36"/>
        <end position="56"/>
    </location>
</feature>
<dbReference type="SUPFAM" id="SSF49998">
    <property type="entry name" value="Amine oxidase catalytic domain"/>
    <property type="match status" value="1"/>
</dbReference>
<dbReference type="Pfam" id="PF09248">
    <property type="entry name" value="DUF1965"/>
    <property type="match status" value="1"/>
</dbReference>
<keyword evidence="5 8" id="KW-0186">Copper</keyword>
<evidence type="ECO:0000256" key="6">
    <source>
        <dbReference type="PIRSR" id="PIRSR600269-50"/>
    </source>
</evidence>
<sequence length="813" mass="93127">MGNIFMKKRVVINDMEIHEGTKPKSKFWKLNRLQGWKLATLIAVIISLGLMLVILVTSSGNDSPSPTSPDTDSYSELKKCSKSDSITLQNEDPPTVFDSLTEMEMVAVRDYLLYQTGLLLKPIEKATVDSSYIYQMGLSLPNKADVLNHIDGNSQKPERRAKVVLARGDLNPPQMQEWIVFPLPKPTSHVLYKNPSYQRDPIPLSAKMVDKVEDKVLKEILRREMQKAEHVLKGSYGVGYHDCLGTEGCLTFFDIKPAGFASGERKSWWWAMRDFEGFYLFPVGLQVRTNHEGTNTSAWTLDRVFYNNTLFYSVEEWIAAYDNGIHRYIDPVPNKRERQYATYNRRGPLPLDPPLQGPRVYEPQGRRYNISGSKVKYLEWDFHIHNQGSSGIRVYDVRFRNERIAYEISLQEAAVMYGGWDPLMSTANYMDASWNLAAEAFELVPGVDCPENAVYFDTWSYFNTHGPKRMKNSYCVFEHNTGIPLRRHHGYNYHDGRYTYYGGMVDYVLVVRFAATVWNYDYIFDYIFHQNGVVECRASATGYVQATHFNTEDARYGHKIAPRVLAGIHTHLFNYKVDVDVLGTANRFYTYDIETESRSDLPWYQGYQKDQPRFTKNLKQTEWQAAIQYKFENPKYYVFRSNQTNAYGTPRGFRFQLNGMAKQVVPPRTGAEPGLSWSRYQIAITKRKDEEDSSTSLYSQCDPVNPVVNFESYVQDDENIVDEDLVAWVTLGKHHIPHSEDAPSTATTGNQLTFLLLPYNYFDEDASLASIDGVVIRPKSGYQGATVDSNGRNGYMTCAPLQLNLTSYGDINS</sequence>
<dbReference type="Pfam" id="PF02727">
    <property type="entry name" value="Cu_amine_oxidN2"/>
    <property type="match status" value="1"/>
</dbReference>
<dbReference type="PROSITE" id="PS01164">
    <property type="entry name" value="COPPER_AMINE_OXID_1"/>
    <property type="match status" value="1"/>
</dbReference>
<dbReference type="InterPro" id="IPR049947">
    <property type="entry name" value="Cu_Am_Ox_Cu-bd"/>
</dbReference>
<feature type="domain" description="DUF1965" evidence="12">
    <location>
        <begin position="280"/>
        <end position="323"/>
    </location>
</feature>
<gene>
    <name evidence="14" type="primary">LOC106161605</name>
</gene>
<dbReference type="AlphaFoldDB" id="A0A1S3I781"/>
<dbReference type="GO" id="GO:0005507">
    <property type="term" value="F:copper ion binding"/>
    <property type="evidence" value="ECO:0007669"/>
    <property type="project" value="InterPro"/>
</dbReference>
<dbReference type="GO" id="GO:0005886">
    <property type="term" value="C:plasma membrane"/>
    <property type="evidence" value="ECO:0007669"/>
    <property type="project" value="TreeGrafter"/>
</dbReference>
<evidence type="ECO:0000313" key="13">
    <source>
        <dbReference type="Proteomes" id="UP000085678"/>
    </source>
</evidence>
<keyword evidence="9" id="KW-1133">Transmembrane helix</keyword>
<evidence type="ECO:0000256" key="4">
    <source>
        <dbReference type="ARBA" id="ARBA00023002"/>
    </source>
</evidence>
<evidence type="ECO:0000313" key="14">
    <source>
        <dbReference type="RefSeq" id="XP_013394063.1"/>
    </source>
</evidence>
<feature type="active site" description="Schiff-base intermediate with substrate; via topaquinone" evidence="6">
    <location>
        <position position="520"/>
    </location>
</feature>
<dbReference type="GO" id="GO:0009308">
    <property type="term" value="P:amine metabolic process"/>
    <property type="evidence" value="ECO:0007669"/>
    <property type="project" value="UniProtKB-UniRule"/>
</dbReference>
<keyword evidence="13" id="KW-1185">Reference proteome</keyword>
<evidence type="ECO:0000256" key="9">
    <source>
        <dbReference type="SAM" id="Phobius"/>
    </source>
</evidence>
<feature type="domain" description="Copper amine oxidase catalytic" evidence="10">
    <location>
        <begin position="358"/>
        <end position="767"/>
    </location>
</feature>
<keyword evidence="3 6" id="KW-0801">TPQ</keyword>
<feature type="active site" description="Proton acceptor" evidence="6">
    <location>
        <position position="431"/>
    </location>
</feature>
<evidence type="ECO:0000256" key="1">
    <source>
        <dbReference type="ARBA" id="ARBA00007983"/>
    </source>
</evidence>
<dbReference type="InterPro" id="IPR015328">
    <property type="entry name" value="DUF1965"/>
</dbReference>
<dbReference type="GO" id="GO:0048038">
    <property type="term" value="F:quinone binding"/>
    <property type="evidence" value="ECO:0007669"/>
    <property type="project" value="InterPro"/>
</dbReference>
<evidence type="ECO:0000259" key="12">
    <source>
        <dbReference type="Pfam" id="PF09248"/>
    </source>
</evidence>
<keyword evidence="4 8" id="KW-0560">Oxidoreductase</keyword>
<evidence type="ECO:0000259" key="11">
    <source>
        <dbReference type="Pfam" id="PF02727"/>
    </source>
</evidence>
<dbReference type="FunFam" id="2.70.98.20:FF:000002">
    <property type="entry name" value="Amine oxidase"/>
    <property type="match status" value="1"/>
</dbReference>
<dbReference type="InterPro" id="IPR016182">
    <property type="entry name" value="Cu_amine_oxidase_N-reg"/>
</dbReference>
<reference evidence="14" key="1">
    <citation type="submission" date="2025-08" db="UniProtKB">
        <authorList>
            <consortium name="RefSeq"/>
        </authorList>
    </citation>
    <scope>IDENTIFICATION</scope>
    <source>
        <tissue evidence="14">Gonads</tissue>
    </source>
</reference>
<dbReference type="Gene3D" id="2.70.98.20">
    <property type="entry name" value="Copper amine oxidase, catalytic domain"/>
    <property type="match status" value="1"/>
</dbReference>
<dbReference type="InParanoid" id="A0A1S3I781"/>
<evidence type="ECO:0000256" key="3">
    <source>
        <dbReference type="ARBA" id="ARBA00022772"/>
    </source>
</evidence>
<dbReference type="KEGG" id="lak:106161605"/>
<dbReference type="OrthoDB" id="5379943at2759"/>
<feature type="domain" description="Copper amine oxidase N2-terminal" evidence="11">
    <location>
        <begin position="106"/>
        <end position="187"/>
    </location>
</feature>
<dbReference type="InterPro" id="IPR036460">
    <property type="entry name" value="Cu_amine_oxidase_C_sf"/>
</dbReference>
<dbReference type="PROSITE" id="PS01165">
    <property type="entry name" value="COPPER_AMINE_OXID_2"/>
    <property type="match status" value="1"/>
</dbReference>
<evidence type="ECO:0000256" key="5">
    <source>
        <dbReference type="ARBA" id="ARBA00023008"/>
    </source>
</evidence>
<dbReference type="RefSeq" id="XP_013394063.1">
    <property type="nucleotide sequence ID" value="XM_013538609.1"/>
</dbReference>
<accession>A0A1S3I781</accession>
<dbReference type="Gene3D" id="3.10.450.40">
    <property type="match status" value="2"/>
</dbReference>
<dbReference type="STRING" id="7574.A0A1S3I781"/>
<name>A0A1S3I781_LINAN</name>
<evidence type="ECO:0000256" key="8">
    <source>
        <dbReference type="RuleBase" id="RU000672"/>
    </source>
</evidence>
<organism evidence="13 14">
    <name type="scientific">Lingula anatina</name>
    <name type="common">Brachiopod</name>
    <name type="synonym">Lingula unguis</name>
    <dbReference type="NCBI Taxonomy" id="7574"/>
    <lineage>
        <taxon>Eukaryota</taxon>
        <taxon>Metazoa</taxon>
        <taxon>Spiralia</taxon>
        <taxon>Lophotrochozoa</taxon>
        <taxon>Brachiopoda</taxon>
        <taxon>Linguliformea</taxon>
        <taxon>Lingulata</taxon>
        <taxon>Lingulida</taxon>
        <taxon>Linguloidea</taxon>
        <taxon>Lingulidae</taxon>
        <taxon>Lingula</taxon>
    </lineage>
</organism>
<dbReference type="Pfam" id="PF01179">
    <property type="entry name" value="Cu_amine_oxid"/>
    <property type="match status" value="1"/>
</dbReference>
<evidence type="ECO:0000256" key="7">
    <source>
        <dbReference type="PIRSR" id="PIRSR600269-51"/>
    </source>
</evidence>
<protein>
    <recommendedName>
        <fullName evidence="8">Amine oxidase</fullName>
        <ecNumber evidence="8">1.4.3.-</ecNumber>
    </recommendedName>
</protein>
<comment type="PTM">
    <text evidence="7 8">Topaquinone (TPQ) is generated by copper-dependent autoxidation of a specific tyrosyl residue.</text>
</comment>
<keyword evidence="9" id="KW-0472">Membrane</keyword>
<keyword evidence="2 8" id="KW-0479">Metal-binding</keyword>
<dbReference type="GeneID" id="106161605"/>
<dbReference type="OMA" id="YNGQLFY"/>
<dbReference type="GO" id="GO:0008131">
    <property type="term" value="F:primary methylamine oxidase activity"/>
    <property type="evidence" value="ECO:0007669"/>
    <property type="project" value="InterPro"/>
</dbReference>
<dbReference type="SUPFAM" id="SSF54416">
    <property type="entry name" value="Amine oxidase N-terminal region"/>
    <property type="match status" value="2"/>
</dbReference>
<evidence type="ECO:0000259" key="10">
    <source>
        <dbReference type="Pfam" id="PF01179"/>
    </source>
</evidence>
<dbReference type="InterPro" id="IPR015800">
    <property type="entry name" value="Cu_amine_oxidase_N2"/>
</dbReference>
<feature type="modified residue" description="2',4',5'-topaquinone" evidence="7">
    <location>
        <position position="520"/>
    </location>
</feature>
<comment type="cofactor">
    <cofactor evidence="8">
        <name>Cu cation</name>
        <dbReference type="ChEBI" id="CHEBI:23378"/>
    </cofactor>
    <text evidence="8">Contains 1 topaquinone per subunit.</text>
</comment>